<evidence type="ECO:0000313" key="1">
    <source>
        <dbReference type="EMBL" id="MBS2964804.1"/>
    </source>
</evidence>
<accession>A0A8J7WTA8</accession>
<name>A0A8J7WTA8_9ACTN</name>
<comment type="caution">
    <text evidence="1">The sequence shown here is derived from an EMBL/GenBank/DDBJ whole genome shotgun (WGS) entry which is preliminary data.</text>
</comment>
<dbReference type="AlphaFoldDB" id="A0A8J7WTA8"/>
<dbReference type="EMBL" id="JAGSXH010000061">
    <property type="protein sequence ID" value="MBS2964804.1"/>
    <property type="molecule type" value="Genomic_DNA"/>
</dbReference>
<proteinExistence type="predicted"/>
<gene>
    <name evidence="1" type="ORF">KGA66_17230</name>
</gene>
<dbReference type="Proteomes" id="UP000677913">
    <property type="component" value="Unassembled WGS sequence"/>
</dbReference>
<reference evidence="1" key="1">
    <citation type="submission" date="2021-04" db="EMBL/GenBank/DDBJ databases">
        <title>Genome based classification of Actinospica acidithermotolerans sp. nov., an actinobacterium isolated from an Indonesian hot spring.</title>
        <authorList>
            <person name="Kusuma A.B."/>
            <person name="Putra K.E."/>
            <person name="Nafisah S."/>
            <person name="Loh J."/>
            <person name="Nouioui I."/>
            <person name="Goodfellow M."/>
        </authorList>
    </citation>
    <scope>NUCLEOTIDE SEQUENCE</scope>
    <source>
        <strain evidence="1">DSM 45618</strain>
    </source>
</reference>
<keyword evidence="2" id="KW-1185">Reference proteome</keyword>
<evidence type="ECO:0000313" key="2">
    <source>
        <dbReference type="Proteomes" id="UP000677913"/>
    </source>
</evidence>
<protein>
    <submittedName>
        <fullName evidence="1">Uncharacterized protein</fullName>
    </submittedName>
</protein>
<organism evidence="1 2">
    <name type="scientific">Actinocrinis puniceicyclus</name>
    <dbReference type="NCBI Taxonomy" id="977794"/>
    <lineage>
        <taxon>Bacteria</taxon>
        <taxon>Bacillati</taxon>
        <taxon>Actinomycetota</taxon>
        <taxon>Actinomycetes</taxon>
        <taxon>Catenulisporales</taxon>
        <taxon>Actinospicaceae</taxon>
        <taxon>Actinocrinis</taxon>
    </lineage>
</organism>
<sequence length="476" mass="51427">MPMNLTDRILADFEIWCARHAAPGDSPERQSQRAYMLLDGRARWGGRANPLLWRSGDVHAVLYNIAVRKLTDVCGLAEHGVETLRAYLEYLEQEDRFHASSAKLAALLRELERAAAQFPAAMADPRRYAMAKRFMTAAREAGVDVADDSAMQAWLDRFNACPAAERAEFLGPLCDERPELVTAQFVNDGAVIAAVAPGRIAQYRASAIARERPCACGYPPVRLAPPESLARDAASALTLRRLAAIAEWCAPGRAVGRQGAPVGRELAQLCGQVGVETPAASKIKTMGDVPEMEHLWQLAVEQDVVRAGRRTAIPGPRAELSIKTAGNEADCEATLELWLSAFQVAVIDEEAQGAQAEQLDQMVKAVVAELYRTQGPVSLDAIERALERAVSHEADDHEVSELYVTAGMQTTIGLLGHLHRCAAVSIEAGGPPGGQSTDAVQERDPKRVRVELTPLGVYGAREYLIGTGCDAPLVVA</sequence>